<comment type="caution">
    <text evidence="1">The sequence shown here is derived from an EMBL/GenBank/DDBJ whole genome shotgun (WGS) entry which is preliminary data.</text>
</comment>
<reference evidence="1" key="1">
    <citation type="journal article" date="2015" name="Nature">
        <title>Complex archaea that bridge the gap between prokaryotes and eukaryotes.</title>
        <authorList>
            <person name="Spang A."/>
            <person name="Saw J.H."/>
            <person name="Jorgensen S.L."/>
            <person name="Zaremba-Niedzwiedzka K."/>
            <person name="Martijn J."/>
            <person name="Lind A.E."/>
            <person name="van Eijk R."/>
            <person name="Schleper C."/>
            <person name="Guy L."/>
            <person name="Ettema T.J."/>
        </authorList>
    </citation>
    <scope>NUCLEOTIDE SEQUENCE</scope>
</reference>
<dbReference type="InterPro" id="IPR005232">
    <property type="entry name" value="LarE"/>
</dbReference>
<accession>A0A0F9DWZ1</accession>
<gene>
    <name evidence="1" type="ORF">LCGC14_2437700</name>
</gene>
<dbReference type="InterPro" id="IPR052188">
    <property type="entry name" value="Ni-pincer_cofactor_biosynth"/>
</dbReference>
<dbReference type="PANTHER" id="PTHR43169:SF2">
    <property type="entry name" value="NAD_GMP SYNTHASE DOMAIN-CONTAINING PROTEIN"/>
    <property type="match status" value="1"/>
</dbReference>
<dbReference type="PANTHER" id="PTHR43169">
    <property type="entry name" value="EXSB FAMILY PROTEIN"/>
    <property type="match status" value="1"/>
</dbReference>
<dbReference type="AlphaFoldDB" id="A0A0F9DWZ1"/>
<dbReference type="InterPro" id="IPR014729">
    <property type="entry name" value="Rossmann-like_a/b/a_fold"/>
</dbReference>
<proteinExistence type="predicted"/>
<dbReference type="CDD" id="cd01990">
    <property type="entry name" value="LarE-like"/>
    <property type="match status" value="1"/>
</dbReference>
<dbReference type="PIRSF" id="PIRSF006661">
    <property type="entry name" value="PP-lp_UCP006661"/>
    <property type="match status" value="1"/>
</dbReference>
<dbReference type="EMBL" id="LAZR01037435">
    <property type="protein sequence ID" value="KKL22211.1"/>
    <property type="molecule type" value="Genomic_DNA"/>
</dbReference>
<sequence length="268" mass="30708">MKTSIKKLKSKYENLLNILKEYESVLVAFSGGVDSTFLLDCTLKVPGVRTAAAILVSDAYTPEEIQSARDFCIKKTVSCFEIIEDDLSPIEDNPTDRCYYCKKQMFSSMKKTAEEQGYRFIVDGTNFDDLSDDELGIKSPLAEACLTKDDIRKLSKRNRLSTYNHPSLACLSSRFPYNTKITKDRLKMVYMAEKIFWDLGLSQVRVRWLDGKAKIEIFPVDFKKIMKKKNLHRTVTGLTDIGFKDILLDLKGYRSGSLNEELLNKKDR</sequence>
<protein>
    <recommendedName>
        <fullName evidence="2">NAD/GMP synthase domain-containing protein</fullName>
    </recommendedName>
</protein>
<name>A0A0F9DWZ1_9ZZZZ</name>
<dbReference type="Gene3D" id="3.40.50.620">
    <property type="entry name" value="HUPs"/>
    <property type="match status" value="1"/>
</dbReference>
<dbReference type="NCBIfam" id="TIGR00268">
    <property type="entry name" value="ATP-dependent sacrificial sulfur transferase LarE"/>
    <property type="match status" value="1"/>
</dbReference>
<evidence type="ECO:0000313" key="1">
    <source>
        <dbReference type="EMBL" id="KKL22211.1"/>
    </source>
</evidence>
<dbReference type="SUPFAM" id="SSF52402">
    <property type="entry name" value="Adenine nucleotide alpha hydrolases-like"/>
    <property type="match status" value="1"/>
</dbReference>
<evidence type="ECO:0008006" key="2">
    <source>
        <dbReference type="Google" id="ProtNLM"/>
    </source>
</evidence>
<dbReference type="GO" id="GO:0016783">
    <property type="term" value="F:sulfurtransferase activity"/>
    <property type="evidence" value="ECO:0007669"/>
    <property type="project" value="InterPro"/>
</dbReference>
<organism evidence="1">
    <name type="scientific">marine sediment metagenome</name>
    <dbReference type="NCBI Taxonomy" id="412755"/>
    <lineage>
        <taxon>unclassified sequences</taxon>
        <taxon>metagenomes</taxon>
        <taxon>ecological metagenomes</taxon>
    </lineage>
</organism>